<organism evidence="2 3">
    <name type="scientific">Desulfosarcina ovata subsp. sediminis</name>
    <dbReference type="NCBI Taxonomy" id="885957"/>
    <lineage>
        <taxon>Bacteria</taxon>
        <taxon>Pseudomonadati</taxon>
        <taxon>Thermodesulfobacteriota</taxon>
        <taxon>Desulfobacteria</taxon>
        <taxon>Desulfobacterales</taxon>
        <taxon>Desulfosarcinaceae</taxon>
        <taxon>Desulfosarcina</taxon>
    </lineage>
</organism>
<keyword evidence="1" id="KW-0732">Signal</keyword>
<gene>
    <name evidence="2" type="ORF">DSCO28_16410</name>
</gene>
<dbReference type="InterPro" id="IPR010752">
    <property type="entry name" value="DUF1329"/>
</dbReference>
<dbReference type="KEGG" id="dov:DSCO28_16410"/>
<sequence>MKFKASILALMVLVASVFLTQEAIAMISDEKAEQLKSTLTPVGAERAGNADGTIPAWDGGYTAVPAGYNSGDLRPDPFADEKPLFSIKGKNMEKYADKLSDGTIALLKKYPDFRLDIYPTHRTAAAPQYVYEAIYKNATNAKLTKDHKVEGAYNGIPFPIPENGYEVIWNHILSWRGISHVMKERNYIITRQGKVILTTEMEESNQFPYYLKNVSAQEWNKKFWYYKSRQTAPPFKAGETILTHEDLGQTGRQTWQYLVGQRRVRRAPSISYDTPDFVNSGHNFFDEVYVFNGNIDRYEFKLKGKKEIYIPYNCNGFLSHEDKAVLGANYLNPDHVRWELHRVWVVQAELAPGKRHAVNKRVFYMDEDTWRAILLDGWDGQKVLWRSTISLPIIAMEYPAVLNYTQAVYNHQSGAYGVNMLLNGFSKQLQAVTPRPDSFFSPETLAATGVR</sequence>
<name>A0A5K7ZLC6_9BACT</name>
<evidence type="ECO:0008006" key="4">
    <source>
        <dbReference type="Google" id="ProtNLM"/>
    </source>
</evidence>
<feature type="chain" id="PRO_5024277416" description="Outer membrane lipoprotein-sorting protein" evidence="1">
    <location>
        <begin position="26"/>
        <end position="451"/>
    </location>
</feature>
<dbReference type="CDD" id="cd16329">
    <property type="entry name" value="LolA_like"/>
    <property type="match status" value="1"/>
</dbReference>
<reference evidence="2 3" key="1">
    <citation type="submission" date="2019-11" db="EMBL/GenBank/DDBJ databases">
        <title>Comparative genomics of hydrocarbon-degrading Desulfosarcina strains.</title>
        <authorList>
            <person name="Watanabe M."/>
            <person name="Kojima H."/>
            <person name="Fukui M."/>
        </authorList>
    </citation>
    <scope>NUCLEOTIDE SEQUENCE [LARGE SCALE GENOMIC DNA]</scope>
    <source>
        <strain evidence="2 3">28bB2T</strain>
    </source>
</reference>
<feature type="signal peptide" evidence="1">
    <location>
        <begin position="1"/>
        <end position="25"/>
    </location>
</feature>
<dbReference type="EMBL" id="AP021876">
    <property type="protein sequence ID" value="BBO81075.1"/>
    <property type="molecule type" value="Genomic_DNA"/>
</dbReference>
<dbReference type="AlphaFoldDB" id="A0A5K7ZLC6"/>
<protein>
    <recommendedName>
        <fullName evidence="4">Outer membrane lipoprotein-sorting protein</fullName>
    </recommendedName>
</protein>
<dbReference type="Gene3D" id="2.50.20.10">
    <property type="entry name" value="Lipoprotein localisation LolA/LolB/LppX"/>
    <property type="match status" value="1"/>
</dbReference>
<evidence type="ECO:0000256" key="1">
    <source>
        <dbReference type="SAM" id="SignalP"/>
    </source>
</evidence>
<evidence type="ECO:0000313" key="3">
    <source>
        <dbReference type="Proteomes" id="UP000425960"/>
    </source>
</evidence>
<dbReference type="Proteomes" id="UP000425960">
    <property type="component" value="Chromosome"/>
</dbReference>
<dbReference type="Pfam" id="PF07044">
    <property type="entry name" value="DUF1329"/>
    <property type="match status" value="1"/>
</dbReference>
<accession>A0A5K7ZLC6</accession>
<dbReference type="RefSeq" id="WP_155321874.1">
    <property type="nucleotide sequence ID" value="NZ_AP021876.1"/>
</dbReference>
<proteinExistence type="predicted"/>
<evidence type="ECO:0000313" key="2">
    <source>
        <dbReference type="EMBL" id="BBO81075.1"/>
    </source>
</evidence>